<dbReference type="OrthoDB" id="10561009at2759"/>
<reference evidence="5" key="1">
    <citation type="submission" date="2025-04" db="UniProtKB">
        <authorList>
            <consortium name="RefSeq"/>
        </authorList>
    </citation>
    <scope>IDENTIFICATION</scope>
    <source>
        <tissue evidence="5">Whole insect</tissue>
    </source>
</reference>
<dbReference type="Proteomes" id="UP001652700">
    <property type="component" value="Unplaced"/>
</dbReference>
<reference evidence="3" key="2">
    <citation type="submission" date="2025-05" db="UniProtKB">
        <authorList>
            <consortium name="EnsemblMetazoa"/>
        </authorList>
    </citation>
    <scope>IDENTIFICATION</scope>
</reference>
<feature type="signal peptide" evidence="2">
    <location>
        <begin position="1"/>
        <end position="21"/>
    </location>
</feature>
<proteinExistence type="predicted"/>
<evidence type="ECO:0000313" key="3">
    <source>
        <dbReference type="EnsemblMetazoa" id="XP_028143274.1"/>
    </source>
</evidence>
<dbReference type="InParanoid" id="A0A6P7G2U3"/>
<feature type="compositionally biased region" description="Polar residues" evidence="1">
    <location>
        <begin position="152"/>
        <end position="172"/>
    </location>
</feature>
<gene>
    <name evidence="5" type="primary">LOC114337095</name>
</gene>
<evidence type="ECO:0000313" key="4">
    <source>
        <dbReference type="Proteomes" id="UP001652700"/>
    </source>
</evidence>
<organism evidence="5">
    <name type="scientific">Diabrotica virgifera virgifera</name>
    <name type="common">western corn rootworm</name>
    <dbReference type="NCBI Taxonomy" id="50390"/>
    <lineage>
        <taxon>Eukaryota</taxon>
        <taxon>Metazoa</taxon>
        <taxon>Ecdysozoa</taxon>
        <taxon>Arthropoda</taxon>
        <taxon>Hexapoda</taxon>
        <taxon>Insecta</taxon>
        <taxon>Pterygota</taxon>
        <taxon>Neoptera</taxon>
        <taxon>Endopterygota</taxon>
        <taxon>Coleoptera</taxon>
        <taxon>Polyphaga</taxon>
        <taxon>Cucujiformia</taxon>
        <taxon>Chrysomeloidea</taxon>
        <taxon>Chrysomelidae</taxon>
        <taxon>Galerucinae</taxon>
        <taxon>Diabroticina</taxon>
        <taxon>Diabroticites</taxon>
        <taxon>Diabrotica</taxon>
    </lineage>
</organism>
<keyword evidence="2" id="KW-0732">Signal</keyword>
<evidence type="ECO:0000256" key="2">
    <source>
        <dbReference type="SAM" id="SignalP"/>
    </source>
</evidence>
<dbReference type="AlphaFoldDB" id="A0A6P7G2U3"/>
<feature type="chain" id="PRO_5028274811" evidence="2">
    <location>
        <begin position="22"/>
        <end position="181"/>
    </location>
</feature>
<dbReference type="EnsemblMetazoa" id="XM_028287473.2">
    <property type="protein sequence ID" value="XP_028143274.1"/>
    <property type="gene ID" value="LOC114337095"/>
</dbReference>
<evidence type="ECO:0000313" key="5">
    <source>
        <dbReference type="RefSeq" id="XP_028143274.1"/>
    </source>
</evidence>
<keyword evidence="4" id="KW-1185">Reference proteome</keyword>
<evidence type="ECO:0000256" key="1">
    <source>
        <dbReference type="SAM" id="MobiDB-lite"/>
    </source>
</evidence>
<dbReference type="GeneID" id="114337095"/>
<feature type="region of interest" description="Disordered" evidence="1">
    <location>
        <begin position="117"/>
        <end position="181"/>
    </location>
</feature>
<protein>
    <submittedName>
        <fullName evidence="5">Protein pygopus-like isoform X1</fullName>
    </submittedName>
</protein>
<dbReference type="KEGG" id="dvv:114337095"/>
<accession>A0A6P7G2U3</accession>
<feature type="compositionally biased region" description="Low complexity" evidence="1">
    <location>
        <begin position="118"/>
        <end position="146"/>
    </location>
</feature>
<name>A0A6P7G2U3_DIAVI</name>
<sequence>MYFNIKTGILVLFVVVEFSSGLPYNNKKSTDEESDVIEDSRLLTRLRRSPDDDPQSEALIETRFGRGWQNNHHGYNHVVGHWNRGPKRGYRHWNSGHDLGQNYPNFGYGPPKYHPHHQPWYPHGHPHYPGGSHPHGCNHNNGNGRPSPTQTPPENSSENPGVSPTVESSTLPQIDIRVGRD</sequence>
<dbReference type="RefSeq" id="XP_028143274.1">
    <property type="nucleotide sequence ID" value="XM_028287473.1"/>
</dbReference>